<proteinExistence type="predicted"/>
<dbReference type="EMBL" id="CASHSV030000109">
    <property type="protein sequence ID" value="CAJ2648171.1"/>
    <property type="molecule type" value="Genomic_DNA"/>
</dbReference>
<dbReference type="Proteomes" id="UP001177021">
    <property type="component" value="Unassembled WGS sequence"/>
</dbReference>
<reference evidence="1" key="1">
    <citation type="submission" date="2023-10" db="EMBL/GenBank/DDBJ databases">
        <authorList>
            <person name="Rodriguez Cubillos JULIANA M."/>
            <person name="De Vega J."/>
        </authorList>
    </citation>
    <scope>NUCLEOTIDE SEQUENCE</scope>
</reference>
<gene>
    <name evidence="1" type="ORF">MILVUS5_LOCUS16559</name>
</gene>
<keyword evidence="2" id="KW-1185">Reference proteome</keyword>
<comment type="caution">
    <text evidence="1">The sequence shown here is derived from an EMBL/GenBank/DDBJ whole genome shotgun (WGS) entry which is preliminary data.</text>
</comment>
<protein>
    <submittedName>
        <fullName evidence="1">Uncharacterized protein</fullName>
    </submittedName>
</protein>
<name>A0ACB0JV45_TRIPR</name>
<accession>A0ACB0JV45</accession>
<organism evidence="1 2">
    <name type="scientific">Trifolium pratense</name>
    <name type="common">Red clover</name>
    <dbReference type="NCBI Taxonomy" id="57577"/>
    <lineage>
        <taxon>Eukaryota</taxon>
        <taxon>Viridiplantae</taxon>
        <taxon>Streptophyta</taxon>
        <taxon>Embryophyta</taxon>
        <taxon>Tracheophyta</taxon>
        <taxon>Spermatophyta</taxon>
        <taxon>Magnoliopsida</taxon>
        <taxon>eudicotyledons</taxon>
        <taxon>Gunneridae</taxon>
        <taxon>Pentapetalae</taxon>
        <taxon>rosids</taxon>
        <taxon>fabids</taxon>
        <taxon>Fabales</taxon>
        <taxon>Fabaceae</taxon>
        <taxon>Papilionoideae</taxon>
        <taxon>50 kb inversion clade</taxon>
        <taxon>NPAAA clade</taxon>
        <taxon>Hologalegina</taxon>
        <taxon>IRL clade</taxon>
        <taxon>Trifolieae</taxon>
        <taxon>Trifolium</taxon>
    </lineage>
</organism>
<sequence length="375" mass="40156">MPSTSQVITCKAAICWGVGKAVTVEEIQVDPPKATEVRVKMLCASLCHTDISSIQGFPHNKFPLALGHEGVGVIESVGDEVTNLKEGDIIIPTYVGECQECENCVSGKTNLCLTYPVRFTGLMPDNTSRLSIRGKRLYHVLSCATWSEYVVVDVNYLLKVNPAINLAYASFISCGFATGYGAAWKEAKVKSGSSVAVFGLGAVGLGAISGAKMMGASKIIGVDKNEMKREKAEAFGLTHFINPSDSNKSASELIKELSGGMGVDYSFECTGVPSLLNVSVEVTKLGTGKTMAIGTGVENIVPLDLLAIIFGRKLKGSIFGGLKTTSDLSIIADKCQKEEFPLQELFTHEVPLIEINNAFELLKQPNCVKVVIKMM</sequence>
<evidence type="ECO:0000313" key="1">
    <source>
        <dbReference type="EMBL" id="CAJ2648171.1"/>
    </source>
</evidence>
<evidence type="ECO:0000313" key="2">
    <source>
        <dbReference type="Proteomes" id="UP001177021"/>
    </source>
</evidence>